<name>A0A843R1U1_LIMFE</name>
<dbReference type="AlphaFoldDB" id="A0A843R1U1"/>
<reference evidence="2 3" key="1">
    <citation type="submission" date="2019-10" db="EMBL/GenBank/DDBJ databases">
        <title>Genome Sequencing and assembly of Lactobacillus fermentum I2, a lactic acid bacteria.</title>
        <authorList>
            <person name="Lopes L.S."/>
            <person name="Persinoti G.F."/>
            <person name="Riano-Pachon D.M."/>
            <person name="Labate C.A."/>
        </authorList>
    </citation>
    <scope>NUCLEOTIDE SEQUENCE [LARGE SCALE GENOMIC DNA]</scope>
    <source>
        <strain evidence="2 3">I2</strain>
    </source>
</reference>
<evidence type="ECO:0000313" key="2">
    <source>
        <dbReference type="EMBL" id="MPQ36012.1"/>
    </source>
</evidence>
<dbReference type="EMBL" id="WHJL01000131">
    <property type="protein sequence ID" value="MPQ36012.1"/>
    <property type="molecule type" value="Genomic_DNA"/>
</dbReference>
<sequence length="244" mass="28114">MKKKVLIVCTTASMVGNFNIPNIRLLKRMGYDVEVACNFKDVSSWSLNDSNKLKKLLEALNVKCFQIDFVRSPFKILSNCKAYKELNKIIMQRDYNFIHCHTPIAGALTRLSAKRNGVKVIYTAHGFHFFKGGPLKNWIIYYPIEKWLSSYTDILITINNEDYLLAKDKMNSNQVFKINGAGVDINRFRKKMNYRKGIREKLNISDNQIVLLSVGELNRNKNHKTIIEALGSINNLKLESMKTD</sequence>
<organism evidence="2 3">
    <name type="scientific">Limosilactobacillus fermentum</name>
    <name type="common">Lactobacillus fermentum</name>
    <dbReference type="NCBI Taxonomy" id="1613"/>
    <lineage>
        <taxon>Bacteria</taxon>
        <taxon>Bacillati</taxon>
        <taxon>Bacillota</taxon>
        <taxon>Bacilli</taxon>
        <taxon>Lactobacillales</taxon>
        <taxon>Lactobacillaceae</taxon>
        <taxon>Limosilactobacillus</taxon>
    </lineage>
</organism>
<accession>A0A843R1U1</accession>
<dbReference type="RefSeq" id="WP_152729215.1">
    <property type="nucleotide sequence ID" value="NZ_WHJL01000131.1"/>
</dbReference>
<dbReference type="Gene3D" id="3.40.50.2000">
    <property type="entry name" value="Glycogen Phosphorylase B"/>
    <property type="match status" value="2"/>
</dbReference>
<protein>
    <submittedName>
        <fullName evidence="2">Glycosyltransferase</fullName>
    </submittedName>
</protein>
<dbReference type="InterPro" id="IPR028098">
    <property type="entry name" value="Glyco_trans_4-like_N"/>
</dbReference>
<dbReference type="Pfam" id="PF13477">
    <property type="entry name" value="Glyco_trans_4_2"/>
    <property type="match status" value="1"/>
</dbReference>
<keyword evidence="2" id="KW-0808">Transferase</keyword>
<evidence type="ECO:0000259" key="1">
    <source>
        <dbReference type="Pfam" id="PF13477"/>
    </source>
</evidence>
<feature type="domain" description="Glycosyltransferase subfamily 4-like N-terminal" evidence="1">
    <location>
        <begin position="22"/>
        <end position="159"/>
    </location>
</feature>
<dbReference type="GO" id="GO:0016740">
    <property type="term" value="F:transferase activity"/>
    <property type="evidence" value="ECO:0007669"/>
    <property type="project" value="UniProtKB-KW"/>
</dbReference>
<dbReference type="Proteomes" id="UP000466799">
    <property type="component" value="Unassembled WGS sequence"/>
</dbReference>
<gene>
    <name evidence="2" type="ORF">GC247_09145</name>
</gene>
<comment type="caution">
    <text evidence="2">The sequence shown here is derived from an EMBL/GenBank/DDBJ whole genome shotgun (WGS) entry which is preliminary data.</text>
</comment>
<evidence type="ECO:0000313" key="3">
    <source>
        <dbReference type="Proteomes" id="UP000466799"/>
    </source>
</evidence>
<dbReference type="SUPFAM" id="SSF53756">
    <property type="entry name" value="UDP-Glycosyltransferase/glycogen phosphorylase"/>
    <property type="match status" value="1"/>
</dbReference>
<proteinExistence type="predicted"/>